<evidence type="ECO:0000313" key="2">
    <source>
        <dbReference type="EMBL" id="KAF6142037.1"/>
    </source>
</evidence>
<evidence type="ECO:0000256" key="1">
    <source>
        <dbReference type="SAM" id="MobiDB-lite"/>
    </source>
</evidence>
<feature type="region of interest" description="Disordered" evidence="1">
    <location>
        <begin position="1"/>
        <end position="26"/>
    </location>
</feature>
<gene>
    <name evidence="2" type="ORF">GIB67_038005</name>
</gene>
<dbReference type="OrthoDB" id="1928104at2759"/>
<name>A0A7J7LHC8_9MAGN</name>
<proteinExistence type="predicted"/>
<dbReference type="Proteomes" id="UP000541444">
    <property type="component" value="Unassembled WGS sequence"/>
</dbReference>
<dbReference type="EMBL" id="JACGCM010002284">
    <property type="protein sequence ID" value="KAF6142037.1"/>
    <property type="molecule type" value="Genomic_DNA"/>
</dbReference>
<dbReference type="Gene3D" id="3.30.1370.110">
    <property type="match status" value="1"/>
</dbReference>
<feature type="compositionally biased region" description="Basic and acidic residues" evidence="1">
    <location>
        <begin position="13"/>
        <end position="26"/>
    </location>
</feature>
<dbReference type="InterPro" id="IPR036063">
    <property type="entry name" value="Smr_dom_sf"/>
</dbReference>
<dbReference type="AlphaFoldDB" id="A0A7J7LHC8"/>
<sequence>MMSDVKGQFYNNKAREADEKSAQKTLECRKSEAQDEVTIDVHDQDAKGAIRLLKSHLTSLADQCLKVIVQTDAEDTSKRSLKRLVLKLLEKESIRWTEEGNGGTILINVEDINPQQLSFYKSY</sequence>
<evidence type="ECO:0000313" key="3">
    <source>
        <dbReference type="Proteomes" id="UP000541444"/>
    </source>
</evidence>
<reference evidence="2 3" key="1">
    <citation type="journal article" date="2020" name="IScience">
        <title>Genome Sequencing of the Endangered Kingdonia uniflora (Circaeasteraceae, Ranunculales) Reveals Potential Mechanisms of Evolutionary Specialization.</title>
        <authorList>
            <person name="Sun Y."/>
            <person name="Deng T."/>
            <person name="Zhang A."/>
            <person name="Moore M.J."/>
            <person name="Landis J.B."/>
            <person name="Lin N."/>
            <person name="Zhang H."/>
            <person name="Zhang X."/>
            <person name="Huang J."/>
            <person name="Zhang X."/>
            <person name="Sun H."/>
            <person name="Wang H."/>
        </authorList>
    </citation>
    <scope>NUCLEOTIDE SEQUENCE [LARGE SCALE GENOMIC DNA]</scope>
    <source>
        <strain evidence="2">TB1705</strain>
        <tissue evidence="2">Leaf</tissue>
    </source>
</reference>
<dbReference type="PANTHER" id="PTHR47872:SF1">
    <property type="entry name" value="NUCLEAR RNA EXPORT FACTOR SDE5-RELATED"/>
    <property type="match status" value="1"/>
</dbReference>
<comment type="caution">
    <text evidence="2">The sequence shown here is derived from an EMBL/GenBank/DDBJ whole genome shotgun (WGS) entry which is preliminary data.</text>
</comment>
<dbReference type="PANTHER" id="PTHR47872">
    <property type="entry name" value="NUCLEAR RNA EXPORT FACTOR SDE5-RELATED"/>
    <property type="match status" value="1"/>
</dbReference>
<organism evidence="2 3">
    <name type="scientific">Kingdonia uniflora</name>
    <dbReference type="NCBI Taxonomy" id="39325"/>
    <lineage>
        <taxon>Eukaryota</taxon>
        <taxon>Viridiplantae</taxon>
        <taxon>Streptophyta</taxon>
        <taxon>Embryophyta</taxon>
        <taxon>Tracheophyta</taxon>
        <taxon>Spermatophyta</taxon>
        <taxon>Magnoliopsida</taxon>
        <taxon>Ranunculales</taxon>
        <taxon>Circaeasteraceae</taxon>
        <taxon>Kingdonia</taxon>
    </lineage>
</organism>
<accession>A0A7J7LHC8</accession>
<keyword evidence="3" id="KW-1185">Reference proteome</keyword>
<protein>
    <submittedName>
        <fullName evidence="2">Uncharacterized protein</fullName>
    </submittedName>
</protein>